<dbReference type="Proteomes" id="UP000177751">
    <property type="component" value="Unassembled WGS sequence"/>
</dbReference>
<dbReference type="EMBL" id="MHPP01000024">
    <property type="protein sequence ID" value="OGZ84020.1"/>
    <property type="molecule type" value="Genomic_DNA"/>
</dbReference>
<dbReference type="STRING" id="1802229.A2401_00635"/>
<reference evidence="1 2" key="1">
    <citation type="journal article" date="2016" name="Nat. Commun.">
        <title>Thousands of microbial genomes shed light on interconnected biogeochemical processes in an aquifer system.</title>
        <authorList>
            <person name="Anantharaman K."/>
            <person name="Brown C.T."/>
            <person name="Hug L.A."/>
            <person name="Sharon I."/>
            <person name="Castelle C.J."/>
            <person name="Probst A.J."/>
            <person name="Thomas B.C."/>
            <person name="Singh A."/>
            <person name="Wilkins M.J."/>
            <person name="Karaoz U."/>
            <person name="Brodie E.L."/>
            <person name="Williams K.H."/>
            <person name="Hubbard S.S."/>
            <person name="Banfield J.F."/>
        </authorList>
    </citation>
    <scope>NUCLEOTIDE SEQUENCE [LARGE SCALE GENOMIC DNA]</scope>
</reference>
<name>A0A1G2JC79_9BACT</name>
<sequence>MNATELEVIRQNLIPLPKLIETAVVFLKARFALNGAEKKLETCVRLSPWKRGIVFTPFLPKGREIHVSWADIGFSGIKSLDGLFSELTEGRNCFRAVAYNSHAKGKPKFSPNPCDSISRVLFLPEPWHELLFEVWTCQRMEYVQEVCSFTPPPLRKPSCAILSASLPDELLSAVGCA</sequence>
<gene>
    <name evidence="1" type="ORF">A2401_00635</name>
</gene>
<comment type="caution">
    <text evidence="1">The sequence shown here is derived from an EMBL/GenBank/DDBJ whole genome shotgun (WGS) entry which is preliminary data.</text>
</comment>
<accession>A0A1G2JC79</accession>
<organism evidence="1 2">
    <name type="scientific">Candidatus Staskawiczbacteria bacterium RIFOXYC1_FULL_38_18</name>
    <dbReference type="NCBI Taxonomy" id="1802229"/>
    <lineage>
        <taxon>Bacteria</taxon>
        <taxon>Candidatus Staskawicziibacteriota</taxon>
    </lineage>
</organism>
<evidence type="ECO:0000313" key="2">
    <source>
        <dbReference type="Proteomes" id="UP000177751"/>
    </source>
</evidence>
<protein>
    <submittedName>
        <fullName evidence="1">Uncharacterized protein</fullName>
    </submittedName>
</protein>
<dbReference type="AlphaFoldDB" id="A0A1G2JC79"/>
<proteinExistence type="predicted"/>
<evidence type="ECO:0000313" key="1">
    <source>
        <dbReference type="EMBL" id="OGZ84020.1"/>
    </source>
</evidence>